<evidence type="ECO:0000313" key="2">
    <source>
        <dbReference type="EMBL" id="CDP36641.1"/>
    </source>
</evidence>
<dbReference type="EMBL" id="HG937692">
    <property type="protein sequence ID" value="CDP36641.1"/>
    <property type="molecule type" value="Genomic_DNA"/>
</dbReference>
<feature type="region of interest" description="Disordered" evidence="1">
    <location>
        <begin position="112"/>
        <end position="162"/>
    </location>
</feature>
<reference evidence="2" key="2">
    <citation type="submission" date="2014-06" db="EMBL/GenBank/DDBJ databases">
        <title>The complete genome of Blastobotrys (Arxula) adeninivorans LS3 - a yeast of biotechnological interest.</title>
        <authorList>
            <person name="Kunze G."/>
            <person name="Gaillardin C."/>
            <person name="Czernicka M."/>
            <person name="Durrens P."/>
            <person name="Martin T."/>
            <person name="Boer E."/>
            <person name="Gabaldon T."/>
            <person name="Cruz J."/>
            <person name="Talla E."/>
            <person name="Marck C."/>
            <person name="Goffeau A."/>
            <person name="Barbe V."/>
            <person name="Baret P."/>
            <person name="Baronian K."/>
            <person name="Beier S."/>
            <person name="Bleykasten C."/>
            <person name="Bode R."/>
            <person name="Casaregola S."/>
            <person name="Despons L."/>
            <person name="Fairhead C."/>
            <person name="Giersberg M."/>
            <person name="Gierski P."/>
            <person name="Hahnel U."/>
            <person name="Hartmann A."/>
            <person name="Jankowska D."/>
            <person name="Jubin C."/>
            <person name="Jung P."/>
            <person name="Lafontaine I."/>
            <person name="Leh-Louis V."/>
            <person name="Lemaire M."/>
            <person name="Marcet-Houben M."/>
            <person name="Mascher M."/>
            <person name="Morel G."/>
            <person name="Richard G.-F."/>
            <person name="Riechen J."/>
            <person name="Sacerdot C."/>
            <person name="Sarkar A."/>
            <person name="Savel G."/>
            <person name="Schacherer J."/>
            <person name="Sherman D."/>
            <person name="Straub M.-L."/>
            <person name="Stein N."/>
            <person name="Thierry A."/>
            <person name="Trautwein-Schult A."/>
            <person name="Westhof E."/>
            <person name="Worch S."/>
            <person name="Dujon B."/>
            <person name="Souciet J.-L."/>
            <person name="Wincker P."/>
            <person name="Scholz U."/>
            <person name="Neuveglise N."/>
        </authorList>
    </citation>
    <scope>NUCLEOTIDE SEQUENCE</scope>
    <source>
        <strain evidence="2">LS3</strain>
    </source>
</reference>
<name>A0A060TBS0_BLAAD</name>
<dbReference type="InterPro" id="IPR013175">
    <property type="entry name" value="INO80_su_Ies4"/>
</dbReference>
<protein>
    <submittedName>
        <fullName evidence="2">ARAD1B17688p</fullName>
    </submittedName>
</protein>
<sequence>MESRMITLKLSPSVLSKFPAGEPPAVSTPSNKKSKKTKGAKPGNAPSSPTGPEDGSATPSRGQHAKPGPKPGGFVVNAAIKALDRSGAPTRRWTKKPLELKSFTGFQFNVVAWEGEEEEGEGEGGEPTVNGNSNRTEDANGVENSVKQESEDKMDDEEIKAE</sequence>
<feature type="region of interest" description="Disordered" evidence="1">
    <location>
        <begin position="1"/>
        <end position="78"/>
    </location>
</feature>
<feature type="compositionally biased region" description="Acidic residues" evidence="1">
    <location>
        <begin position="152"/>
        <end position="162"/>
    </location>
</feature>
<feature type="compositionally biased region" description="Acidic residues" evidence="1">
    <location>
        <begin position="114"/>
        <end position="124"/>
    </location>
</feature>
<gene>
    <name evidence="2" type="ORF">GNLVRS02_ARAD1B17688g</name>
</gene>
<dbReference type="PANTHER" id="PTHR28061">
    <property type="entry name" value="INO EIGHTY SUBUNIT 4"/>
    <property type="match status" value="1"/>
</dbReference>
<reference evidence="2" key="1">
    <citation type="submission" date="2014-02" db="EMBL/GenBank/DDBJ databases">
        <authorList>
            <person name="Genoscope - CEA"/>
        </authorList>
    </citation>
    <scope>NUCLEOTIDE SEQUENCE</scope>
    <source>
        <strain evidence="2">LS3</strain>
    </source>
</reference>
<dbReference type="AlphaFoldDB" id="A0A060TBS0"/>
<dbReference type="GO" id="GO:0031011">
    <property type="term" value="C:Ino80 complex"/>
    <property type="evidence" value="ECO:0007669"/>
    <property type="project" value="InterPro"/>
</dbReference>
<dbReference type="GO" id="GO:0006338">
    <property type="term" value="P:chromatin remodeling"/>
    <property type="evidence" value="ECO:0007669"/>
    <property type="project" value="InterPro"/>
</dbReference>
<accession>A0A060TBS0</accession>
<organism evidence="2">
    <name type="scientific">Blastobotrys adeninivorans</name>
    <name type="common">Yeast</name>
    <name type="synonym">Arxula adeninivorans</name>
    <dbReference type="NCBI Taxonomy" id="409370"/>
    <lineage>
        <taxon>Eukaryota</taxon>
        <taxon>Fungi</taxon>
        <taxon>Dikarya</taxon>
        <taxon>Ascomycota</taxon>
        <taxon>Saccharomycotina</taxon>
        <taxon>Dipodascomycetes</taxon>
        <taxon>Dipodascales</taxon>
        <taxon>Trichomonascaceae</taxon>
        <taxon>Blastobotrys</taxon>
    </lineage>
</organism>
<dbReference type="PANTHER" id="PTHR28061:SF1">
    <property type="entry name" value="INO80 COMPLEX SUBUNIT 4"/>
    <property type="match status" value="1"/>
</dbReference>
<evidence type="ECO:0000256" key="1">
    <source>
        <dbReference type="SAM" id="MobiDB-lite"/>
    </source>
</evidence>
<dbReference type="Pfam" id="PF08193">
    <property type="entry name" value="INO80_Ies4"/>
    <property type="match status" value="1"/>
</dbReference>
<proteinExistence type="predicted"/>